<feature type="transmembrane region" description="Helical" evidence="6">
    <location>
        <begin position="354"/>
        <end position="374"/>
    </location>
</feature>
<feature type="region of interest" description="Disordered" evidence="5">
    <location>
        <begin position="1"/>
        <end position="30"/>
    </location>
</feature>
<gene>
    <name evidence="7" type="ORF">P154DRAFT_525599</name>
</gene>
<evidence type="ECO:0000256" key="5">
    <source>
        <dbReference type="SAM" id="MobiDB-lite"/>
    </source>
</evidence>
<dbReference type="InterPro" id="IPR004695">
    <property type="entry name" value="SLAC1/Mae1/Ssu1/TehA"/>
</dbReference>
<keyword evidence="3 6" id="KW-1133">Transmembrane helix</keyword>
<evidence type="ECO:0000256" key="6">
    <source>
        <dbReference type="SAM" id="Phobius"/>
    </source>
</evidence>
<feature type="transmembrane region" description="Helical" evidence="6">
    <location>
        <begin position="212"/>
        <end position="231"/>
    </location>
</feature>
<feature type="transmembrane region" description="Helical" evidence="6">
    <location>
        <begin position="252"/>
        <end position="276"/>
    </location>
</feature>
<protein>
    <recommendedName>
        <fullName evidence="9">Malic acid transport protein</fullName>
    </recommendedName>
</protein>
<accession>A0A6A5W8N8</accession>
<feature type="transmembrane region" description="Helical" evidence="6">
    <location>
        <begin position="43"/>
        <end position="63"/>
    </location>
</feature>
<evidence type="ECO:0000256" key="3">
    <source>
        <dbReference type="ARBA" id="ARBA00022989"/>
    </source>
</evidence>
<feature type="transmembrane region" description="Helical" evidence="6">
    <location>
        <begin position="296"/>
        <end position="318"/>
    </location>
</feature>
<sequence>MRFTESSALERRREEENLELGGQDGNKPPSTVGLRDRLAHFTWPWFACTMSTGALAVVVAQTPNQFTGLQTIGKIFFIADVVLFSLFNILMATRFFLKPKKLLLSLHHPVEGLFFGAYWVSIALILNCTQLYDGPSTGPWLTKAMEVCFWLYCGVVFIVGVGQYYIFFQDERLNVADAMPAWIFPIYPVLVVGPLAGILIQSQPTEAGWRMWIGAVALQGMGWAVAFIMYCMYMQRLMGAALPSPSTRPGMFVSVGPAGYTATALFSLGMAAPNVVPADQFTDSVPDGNFIKNLGVMAGFFLILFSFWFFCVSSVAVLTGVRRMSFTLNWWAFVFPNAGLTLAIIQAGSALRSPAVNCIASVLTVLLVGFWFLVAGFHGRALWRGEILWPGKDEDKTMKE</sequence>
<dbReference type="EMBL" id="ML977625">
    <property type="protein sequence ID" value="KAF1996481.1"/>
    <property type="molecule type" value="Genomic_DNA"/>
</dbReference>
<dbReference type="Gene3D" id="1.50.10.150">
    <property type="entry name" value="Voltage-dependent anion channel"/>
    <property type="match status" value="1"/>
</dbReference>
<feature type="transmembrane region" description="Helical" evidence="6">
    <location>
        <begin position="330"/>
        <end position="348"/>
    </location>
</feature>
<dbReference type="PANTHER" id="PTHR31162">
    <property type="entry name" value="MALIC ACID TRANSPORT PROTEIN-RELATED"/>
    <property type="match status" value="1"/>
</dbReference>
<evidence type="ECO:0000256" key="2">
    <source>
        <dbReference type="ARBA" id="ARBA00022692"/>
    </source>
</evidence>
<evidence type="ECO:0008006" key="9">
    <source>
        <dbReference type="Google" id="ProtNLM"/>
    </source>
</evidence>
<keyword evidence="8" id="KW-1185">Reference proteome</keyword>
<feature type="transmembrane region" description="Helical" evidence="6">
    <location>
        <begin position="179"/>
        <end position="200"/>
    </location>
</feature>
<dbReference type="OrthoDB" id="2901184at2759"/>
<feature type="transmembrane region" description="Helical" evidence="6">
    <location>
        <begin position="109"/>
        <end position="132"/>
    </location>
</feature>
<organism evidence="7 8">
    <name type="scientific">Amniculicola lignicola CBS 123094</name>
    <dbReference type="NCBI Taxonomy" id="1392246"/>
    <lineage>
        <taxon>Eukaryota</taxon>
        <taxon>Fungi</taxon>
        <taxon>Dikarya</taxon>
        <taxon>Ascomycota</taxon>
        <taxon>Pezizomycotina</taxon>
        <taxon>Dothideomycetes</taxon>
        <taxon>Pleosporomycetidae</taxon>
        <taxon>Pleosporales</taxon>
        <taxon>Amniculicolaceae</taxon>
        <taxon>Amniculicola</taxon>
    </lineage>
</organism>
<keyword evidence="2 6" id="KW-0812">Transmembrane</keyword>
<dbReference type="GO" id="GO:0015140">
    <property type="term" value="F:malate transmembrane transporter activity"/>
    <property type="evidence" value="ECO:0007669"/>
    <property type="project" value="InterPro"/>
</dbReference>
<reference evidence="7" key="1">
    <citation type="journal article" date="2020" name="Stud. Mycol.">
        <title>101 Dothideomycetes genomes: a test case for predicting lifestyles and emergence of pathogens.</title>
        <authorList>
            <person name="Haridas S."/>
            <person name="Albert R."/>
            <person name="Binder M."/>
            <person name="Bloem J."/>
            <person name="Labutti K."/>
            <person name="Salamov A."/>
            <person name="Andreopoulos B."/>
            <person name="Baker S."/>
            <person name="Barry K."/>
            <person name="Bills G."/>
            <person name="Bluhm B."/>
            <person name="Cannon C."/>
            <person name="Castanera R."/>
            <person name="Culley D."/>
            <person name="Daum C."/>
            <person name="Ezra D."/>
            <person name="Gonzalez J."/>
            <person name="Henrissat B."/>
            <person name="Kuo A."/>
            <person name="Liang C."/>
            <person name="Lipzen A."/>
            <person name="Lutzoni F."/>
            <person name="Magnuson J."/>
            <person name="Mondo S."/>
            <person name="Nolan M."/>
            <person name="Ohm R."/>
            <person name="Pangilinan J."/>
            <person name="Park H.-J."/>
            <person name="Ramirez L."/>
            <person name="Alfaro M."/>
            <person name="Sun H."/>
            <person name="Tritt A."/>
            <person name="Yoshinaga Y."/>
            <person name="Zwiers L.-H."/>
            <person name="Turgeon B."/>
            <person name="Goodwin S."/>
            <person name="Spatafora J."/>
            <person name="Crous P."/>
            <person name="Grigoriev I."/>
        </authorList>
    </citation>
    <scope>NUCLEOTIDE SEQUENCE</scope>
    <source>
        <strain evidence="7">CBS 123094</strain>
    </source>
</reference>
<proteinExistence type="predicted"/>
<dbReference type="Proteomes" id="UP000799779">
    <property type="component" value="Unassembled WGS sequence"/>
</dbReference>
<feature type="transmembrane region" description="Helical" evidence="6">
    <location>
        <begin position="75"/>
        <end position="97"/>
    </location>
</feature>
<evidence type="ECO:0000313" key="8">
    <source>
        <dbReference type="Proteomes" id="UP000799779"/>
    </source>
</evidence>
<keyword evidence="4 6" id="KW-0472">Membrane</keyword>
<evidence type="ECO:0000256" key="4">
    <source>
        <dbReference type="ARBA" id="ARBA00023136"/>
    </source>
</evidence>
<feature type="transmembrane region" description="Helical" evidence="6">
    <location>
        <begin position="144"/>
        <end position="167"/>
    </location>
</feature>
<name>A0A6A5W8N8_9PLEO</name>
<dbReference type="InterPro" id="IPR038665">
    <property type="entry name" value="Voltage-dep_anion_channel_sf"/>
</dbReference>
<dbReference type="PANTHER" id="PTHR31162:SF0">
    <property type="entry name" value="MALIC ACID TRANSPORT PROTEIN"/>
    <property type="match status" value="1"/>
</dbReference>
<dbReference type="Pfam" id="PF03595">
    <property type="entry name" value="SLAC1"/>
    <property type="match status" value="1"/>
</dbReference>
<evidence type="ECO:0000313" key="7">
    <source>
        <dbReference type="EMBL" id="KAF1996481.1"/>
    </source>
</evidence>
<dbReference type="CDD" id="cd09317">
    <property type="entry name" value="TDT_Mae1_like"/>
    <property type="match status" value="1"/>
</dbReference>
<dbReference type="InterPro" id="IPR030185">
    <property type="entry name" value="Mae1"/>
</dbReference>
<dbReference type="AlphaFoldDB" id="A0A6A5W8N8"/>
<comment type="subcellular location">
    <subcellularLocation>
        <location evidence="1">Membrane</location>
        <topology evidence="1">Multi-pass membrane protein</topology>
    </subcellularLocation>
</comment>
<evidence type="ECO:0000256" key="1">
    <source>
        <dbReference type="ARBA" id="ARBA00004141"/>
    </source>
</evidence>
<dbReference type="GO" id="GO:0016020">
    <property type="term" value="C:membrane"/>
    <property type="evidence" value="ECO:0007669"/>
    <property type="project" value="UniProtKB-SubCell"/>
</dbReference>